<gene>
    <name evidence="3" type="ORF">G1C94_0986</name>
</gene>
<dbReference type="InterPro" id="IPR024455">
    <property type="entry name" value="Phage_capsid"/>
</dbReference>
<protein>
    <submittedName>
        <fullName evidence="3">Major capsid protein</fullName>
    </submittedName>
</protein>
<name>A0ABX1SYK3_9BIFI</name>
<evidence type="ECO:0000256" key="1">
    <source>
        <dbReference type="ARBA" id="ARBA00004328"/>
    </source>
</evidence>
<dbReference type="InterPro" id="IPR054612">
    <property type="entry name" value="Phage_capsid-like_C"/>
</dbReference>
<dbReference type="SUPFAM" id="SSF56563">
    <property type="entry name" value="Major capsid protein gp5"/>
    <property type="match status" value="1"/>
</dbReference>
<evidence type="ECO:0000313" key="3">
    <source>
        <dbReference type="EMBL" id="NMN02364.1"/>
    </source>
</evidence>
<evidence type="ECO:0000259" key="2">
    <source>
        <dbReference type="Pfam" id="PF05065"/>
    </source>
</evidence>
<dbReference type="Gene3D" id="3.30.2400.10">
    <property type="entry name" value="Major capsid protein gp5"/>
    <property type="match status" value="1"/>
</dbReference>
<organism evidence="3 4">
    <name type="scientific">Bifidobacterium panos</name>
    <dbReference type="NCBI Taxonomy" id="2675321"/>
    <lineage>
        <taxon>Bacteria</taxon>
        <taxon>Bacillati</taxon>
        <taxon>Actinomycetota</taxon>
        <taxon>Actinomycetes</taxon>
        <taxon>Bifidobacteriales</taxon>
        <taxon>Bifidobacteriaceae</taxon>
        <taxon>Bifidobacterium</taxon>
    </lineage>
</organism>
<keyword evidence="4" id="KW-1185">Reference proteome</keyword>
<sequence length="288" mass="31354">MVFTSNSMGDGDRITVMWPEEQLADALIFDQTTATMRLETDSDMVQVPYVDGDLNADLVNEGAEISPKDARMSVITVTTRKIANLTVISRETYTKLSSSASGAGRETSFVEGFFNSFTNSVTEKADQLLLANQPTEDKPGPTGLLHTTGIVDGGNITDTLDPLLDAIATVSDNGGTPTSIIMGYDSWAYLLKLRDSEGRSVIAADVANTPTPMLYGLPVILNRHTPRNTILLNDRHEIVSAYGPVEIARTDDRYFEQDSIGLRWTFRMGFGVVHPKRLAKLTTGASSK</sequence>
<feature type="domain" description="Phage capsid-like C-terminal" evidence="2">
    <location>
        <begin position="35"/>
        <end position="282"/>
    </location>
</feature>
<dbReference type="EMBL" id="JAAIIJ010000018">
    <property type="protein sequence ID" value="NMN02364.1"/>
    <property type="molecule type" value="Genomic_DNA"/>
</dbReference>
<dbReference type="NCBIfam" id="TIGR01554">
    <property type="entry name" value="major_cap_HK97"/>
    <property type="match status" value="1"/>
</dbReference>
<comment type="subcellular location">
    <subcellularLocation>
        <location evidence="1">Virion</location>
    </subcellularLocation>
</comment>
<dbReference type="Proteomes" id="UP000553756">
    <property type="component" value="Unassembled WGS sequence"/>
</dbReference>
<comment type="caution">
    <text evidence="3">The sequence shown here is derived from an EMBL/GenBank/DDBJ whole genome shotgun (WGS) entry which is preliminary data.</text>
</comment>
<evidence type="ECO:0000313" key="4">
    <source>
        <dbReference type="Proteomes" id="UP000553756"/>
    </source>
</evidence>
<reference evidence="3 4" key="1">
    <citation type="submission" date="2020-02" db="EMBL/GenBank/DDBJ databases">
        <title>Characterization of phylogenetic diversity of novel bifidobacterial species isolated in Czech ZOOs.</title>
        <authorList>
            <person name="Lugli G.A."/>
            <person name="Vera N.B."/>
            <person name="Ventura M."/>
        </authorList>
    </citation>
    <scope>NUCLEOTIDE SEQUENCE [LARGE SCALE GENOMIC DNA]</scope>
    <source>
        <strain evidence="3 4">DSM 109963</strain>
    </source>
</reference>
<dbReference type="Pfam" id="PF05065">
    <property type="entry name" value="Phage_capsid"/>
    <property type="match status" value="1"/>
</dbReference>
<dbReference type="Gene3D" id="3.30.2320.10">
    <property type="entry name" value="hypothetical protein PF0899 domain"/>
    <property type="match status" value="1"/>
</dbReference>
<proteinExistence type="predicted"/>
<dbReference type="RefSeq" id="WP_172145617.1">
    <property type="nucleotide sequence ID" value="NZ_JAAIIJ010000018.1"/>
</dbReference>
<accession>A0ABX1SYK3</accession>